<dbReference type="KEGG" id="eus:EUTSA_v10023447mg"/>
<reference evidence="4 5" key="1">
    <citation type="journal article" date="2013" name="Front. Plant Sci.">
        <title>The Reference Genome of the Halophytic Plant Eutrema salsugineum.</title>
        <authorList>
            <person name="Yang R."/>
            <person name="Jarvis D.E."/>
            <person name="Chen H."/>
            <person name="Beilstein M.A."/>
            <person name="Grimwood J."/>
            <person name="Jenkins J."/>
            <person name="Shu S."/>
            <person name="Prochnik S."/>
            <person name="Xin M."/>
            <person name="Ma C."/>
            <person name="Schmutz J."/>
            <person name="Wing R.A."/>
            <person name="Mitchell-Olds T."/>
            <person name="Schumaker K.S."/>
            <person name="Wang X."/>
        </authorList>
    </citation>
    <scope>NUCLEOTIDE SEQUENCE [LARGE SCALE GENOMIC DNA]</scope>
</reference>
<accession>V4MDC0</accession>
<dbReference type="FunFam" id="1.25.70.10:FF:000033">
    <property type="entry name" value="F19K23.4 protein"/>
    <property type="match status" value="1"/>
</dbReference>
<keyword evidence="2" id="KW-0806">Transcription termination</keyword>
<evidence type="ECO:0000313" key="4">
    <source>
        <dbReference type="EMBL" id="ESQ29221.1"/>
    </source>
</evidence>
<dbReference type="EMBL" id="KI517881">
    <property type="protein sequence ID" value="ESQ29221.1"/>
    <property type="molecule type" value="Genomic_DNA"/>
</dbReference>
<dbReference type="OMA" id="RYPQCID"/>
<evidence type="ECO:0000256" key="2">
    <source>
        <dbReference type="ARBA" id="ARBA00022472"/>
    </source>
</evidence>
<dbReference type="eggNOG" id="KOG1267">
    <property type="taxonomic scope" value="Eukaryota"/>
</dbReference>
<evidence type="ECO:0008006" key="6">
    <source>
        <dbReference type="Google" id="ProtNLM"/>
    </source>
</evidence>
<organism evidence="4 5">
    <name type="scientific">Eutrema salsugineum</name>
    <name type="common">Saltwater cress</name>
    <name type="synonym">Sisymbrium salsugineum</name>
    <dbReference type="NCBI Taxonomy" id="72664"/>
    <lineage>
        <taxon>Eukaryota</taxon>
        <taxon>Viridiplantae</taxon>
        <taxon>Streptophyta</taxon>
        <taxon>Embryophyta</taxon>
        <taxon>Tracheophyta</taxon>
        <taxon>Spermatophyta</taxon>
        <taxon>Magnoliopsida</taxon>
        <taxon>eudicotyledons</taxon>
        <taxon>Gunneridae</taxon>
        <taxon>Pentapetalae</taxon>
        <taxon>rosids</taxon>
        <taxon>malvids</taxon>
        <taxon>Brassicales</taxon>
        <taxon>Brassicaceae</taxon>
        <taxon>Eutremeae</taxon>
        <taxon>Eutrema</taxon>
    </lineage>
</organism>
<dbReference type="GO" id="GO:0003676">
    <property type="term" value="F:nucleic acid binding"/>
    <property type="evidence" value="ECO:0007669"/>
    <property type="project" value="InterPro"/>
</dbReference>
<evidence type="ECO:0000256" key="1">
    <source>
        <dbReference type="ARBA" id="ARBA00007692"/>
    </source>
</evidence>
<proteinExistence type="inferred from homology"/>
<dbReference type="AlphaFoldDB" id="V4MDC0"/>
<keyword evidence="2" id="KW-0804">Transcription</keyword>
<protein>
    <recommendedName>
        <fullName evidence="6">Mitochondrial transcription termination factor family protein</fullName>
    </recommendedName>
</protein>
<keyword evidence="5" id="KW-1185">Reference proteome</keyword>
<dbReference type="SMART" id="SM00733">
    <property type="entry name" value="Mterf"/>
    <property type="match status" value="7"/>
</dbReference>
<keyword evidence="3" id="KW-0809">Transit peptide</keyword>
<dbReference type="GO" id="GO:0006353">
    <property type="term" value="P:DNA-templated transcription termination"/>
    <property type="evidence" value="ECO:0007669"/>
    <property type="project" value="UniProtKB-KW"/>
</dbReference>
<dbReference type="GO" id="GO:0005737">
    <property type="term" value="C:cytoplasm"/>
    <property type="evidence" value="ECO:0007669"/>
    <property type="project" value="UniProtKB-ARBA"/>
</dbReference>
<gene>
    <name evidence="4" type="ORF">EUTSA_v10023447mg</name>
</gene>
<evidence type="ECO:0000313" key="5">
    <source>
        <dbReference type="Proteomes" id="UP000030689"/>
    </source>
</evidence>
<dbReference type="PANTHER" id="PTHR13068">
    <property type="entry name" value="CGI-12 PROTEIN-RELATED"/>
    <property type="match status" value="1"/>
</dbReference>
<dbReference type="InterPro" id="IPR038538">
    <property type="entry name" value="MTERF_sf"/>
</dbReference>
<comment type="similarity">
    <text evidence="1">Belongs to the mTERF family.</text>
</comment>
<name>V4MDC0_EUTSA</name>
<dbReference type="Pfam" id="PF02536">
    <property type="entry name" value="mTERF"/>
    <property type="match status" value="1"/>
</dbReference>
<dbReference type="PANTHER" id="PTHR13068:SF133">
    <property type="entry name" value="MITOCHONDRIAL TRANSCRIPTION TERMINATION FACTOR FAMILY PROTEIN"/>
    <property type="match status" value="1"/>
</dbReference>
<evidence type="ECO:0000256" key="3">
    <source>
        <dbReference type="ARBA" id="ARBA00022946"/>
    </source>
</evidence>
<dbReference type="Proteomes" id="UP000030689">
    <property type="component" value="Unassembled WGS sequence"/>
</dbReference>
<dbReference type="InterPro" id="IPR003690">
    <property type="entry name" value="MTERF"/>
</dbReference>
<dbReference type="OrthoDB" id="637682at2759"/>
<dbReference type="Gene3D" id="1.25.70.10">
    <property type="entry name" value="Transcription termination factor 3, mitochondrial"/>
    <property type="match status" value="1"/>
</dbReference>
<dbReference type="Gramene" id="ESQ29221">
    <property type="protein sequence ID" value="ESQ29221"/>
    <property type="gene ID" value="EUTSA_v10023447mg"/>
</dbReference>
<keyword evidence="2" id="KW-0805">Transcription regulation</keyword>
<dbReference type="STRING" id="72664.V4MDC0"/>
<sequence>MYSLILHGKRSIEFQKWRNLSVSVKLLQNVSSSYSSATAPATVTHQRDGRKGKTFTVSYLVKSLGLSKKLAESISTKVSFEDKSNPDSVLNLLRSHKFTDSQISGIVRSYPRLLTLDAEKSLGPKLHFLQSMKGASSSELTEIVSTVPKILGKKGEKTISVYYGFVRDIIEADKCSTLEKLCLSSSPQGNLENKIRNVSALRGLGVPQRLLFNLLISSYQPVCGKERFEASLKKVVEMGFDPTNPKFVQALHVVYQMSDKTIEEKVDVYKRLGFAVSHVWEIFKKWPFSLKFSEKKITQTFETLKRCGLLDDEVRSVLKRNPQFIRVSEQNIVNSIETFIGLGFSRDDVTLMIKRYPECIGSSAETIKKKTEFFVKKMNWPLESVVSHPQVLNYSMEKRIVPRCNVIKALISKGLLGDEVSEVPPLSSVLACTDQTFLNRYVMKRDKLVPELMAIFTRDNKARLEQ</sequence>